<gene>
    <name evidence="1" type="ORF">I5L79_16000</name>
</gene>
<keyword evidence="2" id="KW-1185">Reference proteome</keyword>
<proteinExistence type="predicted"/>
<dbReference type="Gene3D" id="1.25.40.10">
    <property type="entry name" value="Tetratricopeptide repeat domain"/>
    <property type="match status" value="1"/>
</dbReference>
<dbReference type="SUPFAM" id="SSF81901">
    <property type="entry name" value="HCP-like"/>
    <property type="match status" value="1"/>
</dbReference>
<dbReference type="InterPro" id="IPR011990">
    <property type="entry name" value="TPR-like_helical_dom_sf"/>
</dbReference>
<reference evidence="1 2" key="1">
    <citation type="submission" date="2020-11" db="EMBL/GenBank/DDBJ databases">
        <title>Hymenobacter sp.</title>
        <authorList>
            <person name="Kim M.K."/>
        </authorList>
    </citation>
    <scope>NUCLEOTIDE SEQUENCE [LARGE SCALE GENOMIC DNA]</scope>
    <source>
        <strain evidence="1 2">BT594</strain>
    </source>
</reference>
<organism evidence="1 2">
    <name type="scientific">Hymenobacter guriensis</name>
    <dbReference type="NCBI Taxonomy" id="2793065"/>
    <lineage>
        <taxon>Bacteria</taxon>
        <taxon>Pseudomonadati</taxon>
        <taxon>Bacteroidota</taxon>
        <taxon>Cytophagia</taxon>
        <taxon>Cytophagales</taxon>
        <taxon>Hymenobacteraceae</taxon>
        <taxon>Hymenobacter</taxon>
    </lineage>
</organism>
<dbReference type="Proteomes" id="UP000601099">
    <property type="component" value="Unassembled WGS sequence"/>
</dbReference>
<comment type="caution">
    <text evidence="1">The sequence shown here is derived from an EMBL/GenBank/DDBJ whole genome shotgun (WGS) entry which is preliminary data.</text>
</comment>
<evidence type="ECO:0000313" key="2">
    <source>
        <dbReference type="Proteomes" id="UP000601099"/>
    </source>
</evidence>
<name>A0ABS0L4N7_9BACT</name>
<sequence>MQAQEPAVRNIELQNVDVAPSAVDTKGWLLLNADIRTELEGGVDNLYNFKYDKAERQFRSLRRRYPAHPLPYFLLGLSTWWKILPTNVTVQQFDKPFFAYIDTAVTKAQALYDQDSHNYEACFFLSAAYGFSSRLHAERHDWTRATIEAKRALKYLELSKEANGLSPEFLFGQALFNYYSVWIAEEHPWLKPVLLLFPKGDKPLGLQQLRNVAANAVYTGPESRFFLLKILGSQRENRTAEALEVARKLVQEFPDNAYFQRLYALQCFNEGDFAACEKTSLAILDKYNRGLPGYDGFSGRYASYFLGYIRQNMYKDKDLTRAKSYYQRCIVFSETTEQTSGGYYLFSNLNLARLAAAEKDLPSASRYYKSVLAVADRKSPNYQEAKKYLKSLKKRAGTTRDRDRVLLVQQRQ</sequence>
<dbReference type="RefSeq" id="WP_196956077.1">
    <property type="nucleotide sequence ID" value="NZ_JADWYK010000010.1"/>
</dbReference>
<dbReference type="EMBL" id="JADWYK010000010">
    <property type="protein sequence ID" value="MBG8555057.1"/>
    <property type="molecule type" value="Genomic_DNA"/>
</dbReference>
<accession>A0ABS0L4N7</accession>
<evidence type="ECO:0000313" key="1">
    <source>
        <dbReference type="EMBL" id="MBG8555057.1"/>
    </source>
</evidence>
<protein>
    <submittedName>
        <fullName evidence="1">Tetratricopeptide repeat protein</fullName>
    </submittedName>
</protein>